<accession>A0ABU5I8Z7</accession>
<feature type="transmembrane region" description="Helical" evidence="1">
    <location>
        <begin position="279"/>
        <end position="302"/>
    </location>
</feature>
<name>A0ABU5I8Z7_9BURK</name>
<dbReference type="EMBL" id="JAXOJX010000002">
    <property type="protein sequence ID" value="MDZ5455577.1"/>
    <property type="molecule type" value="Genomic_DNA"/>
</dbReference>
<feature type="transmembrane region" description="Helical" evidence="1">
    <location>
        <begin position="396"/>
        <end position="414"/>
    </location>
</feature>
<feature type="transmembrane region" description="Helical" evidence="1">
    <location>
        <begin position="460"/>
        <end position="478"/>
    </location>
</feature>
<evidence type="ECO:0000256" key="1">
    <source>
        <dbReference type="SAM" id="Phobius"/>
    </source>
</evidence>
<dbReference type="Proteomes" id="UP001293718">
    <property type="component" value="Unassembled WGS sequence"/>
</dbReference>
<comment type="caution">
    <text evidence="2">The sequence shown here is derived from an EMBL/GenBank/DDBJ whole genome shotgun (WGS) entry which is preliminary data.</text>
</comment>
<feature type="transmembrane region" description="Helical" evidence="1">
    <location>
        <begin position="234"/>
        <end position="267"/>
    </location>
</feature>
<reference evidence="2 3" key="1">
    <citation type="submission" date="2023-11" db="EMBL/GenBank/DDBJ databases">
        <title>Draft genome of Azohydromonas lata strain H1 (DSM1123), a polyhydroxyalkanoate producer.</title>
        <authorList>
            <person name="Traversa D."/>
            <person name="D'Addabbo P."/>
            <person name="Pazzani C."/>
            <person name="Manzari C."/>
            <person name="Chiara M."/>
            <person name="Scrascia M."/>
        </authorList>
    </citation>
    <scope>NUCLEOTIDE SEQUENCE [LARGE SCALE GENOMIC DNA]</scope>
    <source>
        <strain evidence="2 3">H1</strain>
    </source>
</reference>
<dbReference type="RefSeq" id="WP_322464332.1">
    <property type="nucleotide sequence ID" value="NZ_JAXOJX010000002.1"/>
</dbReference>
<sequence>MPLLILSLGFAVLMGAAAGMGKPAMLAPFLGLLALVGLFIVPSRLAFWTIFVVSMVIVGPVMYFGKLDSARWGPPLLALAMYIPLVAFIFKPRKPTVQPGWPLWVFVMVMFLIVAGCSTAMSSPRLGEVVVASRTYMAFWSVALAVGVGMLAPRDMLLAWKALLVVAIIQLPVAVYQYFVVAKASSRLSPWDAVVGTFPGNIEGGGASHGMGIFLLVAMAAVLTLWRAKRINRYFAAAVMVGILGSLALSEVKAAVLLVPAVFVLLFYRELLRRPMLSFGALLASVVLMGALFTVYATTFYAGRGMTLSGKMPTSPLQSIENQLNPEEVHTRDTGKGVVVSRAARMADWWSRSVRYGDPFHAMLGYGIGATQTSSIGMGELVPMFPYPLDMTGTTILLWETGALGHLLFMAALFMAGLNCNSSARSPIVPVEHKALLEAAGAGLIIFSITLPYSNFSLRAAPSQFVMVFMLGYSIYWWRVVRQAALARAGSVAPAAEVESGPKAMKPGFVHKQAAPRYRHG</sequence>
<feature type="transmembrane region" description="Helical" evidence="1">
    <location>
        <begin position="435"/>
        <end position="454"/>
    </location>
</feature>
<keyword evidence="1" id="KW-1133">Transmembrane helix</keyword>
<feature type="transmembrane region" description="Helical" evidence="1">
    <location>
        <begin position="211"/>
        <end position="228"/>
    </location>
</feature>
<keyword evidence="1" id="KW-0812">Transmembrane</keyword>
<gene>
    <name evidence="2" type="ORF">SM757_03220</name>
</gene>
<feature type="transmembrane region" description="Helical" evidence="1">
    <location>
        <begin position="102"/>
        <end position="123"/>
    </location>
</feature>
<proteinExistence type="predicted"/>
<feature type="transmembrane region" description="Helical" evidence="1">
    <location>
        <begin position="45"/>
        <end position="65"/>
    </location>
</feature>
<protein>
    <recommendedName>
        <fullName evidence="4">O-antigen ligase domain-containing protein</fullName>
    </recommendedName>
</protein>
<evidence type="ECO:0008006" key="4">
    <source>
        <dbReference type="Google" id="ProtNLM"/>
    </source>
</evidence>
<feature type="transmembrane region" description="Helical" evidence="1">
    <location>
        <begin position="158"/>
        <end position="179"/>
    </location>
</feature>
<keyword evidence="3" id="KW-1185">Reference proteome</keyword>
<evidence type="ECO:0000313" key="2">
    <source>
        <dbReference type="EMBL" id="MDZ5455577.1"/>
    </source>
</evidence>
<keyword evidence="1" id="KW-0472">Membrane</keyword>
<feature type="transmembrane region" description="Helical" evidence="1">
    <location>
        <begin position="72"/>
        <end position="90"/>
    </location>
</feature>
<organism evidence="2 3">
    <name type="scientific">Azohydromonas lata</name>
    <dbReference type="NCBI Taxonomy" id="45677"/>
    <lineage>
        <taxon>Bacteria</taxon>
        <taxon>Pseudomonadati</taxon>
        <taxon>Pseudomonadota</taxon>
        <taxon>Betaproteobacteria</taxon>
        <taxon>Burkholderiales</taxon>
        <taxon>Sphaerotilaceae</taxon>
        <taxon>Azohydromonas</taxon>
    </lineage>
</organism>
<evidence type="ECO:0000313" key="3">
    <source>
        <dbReference type="Proteomes" id="UP001293718"/>
    </source>
</evidence>
<feature type="transmembrane region" description="Helical" evidence="1">
    <location>
        <begin position="135"/>
        <end position="152"/>
    </location>
</feature>